<accession>A0A2J6QDL6</accession>
<feature type="coiled-coil region" evidence="1">
    <location>
        <begin position="73"/>
        <end position="153"/>
    </location>
</feature>
<evidence type="ECO:0000313" key="4">
    <source>
        <dbReference type="Proteomes" id="UP000235672"/>
    </source>
</evidence>
<protein>
    <submittedName>
        <fullName evidence="3">Uncharacterized protein</fullName>
    </submittedName>
</protein>
<gene>
    <name evidence="3" type="ORF">NA56DRAFT_700834</name>
</gene>
<feature type="region of interest" description="Disordered" evidence="2">
    <location>
        <begin position="1"/>
        <end position="34"/>
    </location>
</feature>
<dbReference type="EMBL" id="KZ613473">
    <property type="protein sequence ID" value="PMD24347.1"/>
    <property type="molecule type" value="Genomic_DNA"/>
</dbReference>
<dbReference type="OrthoDB" id="10637775at2759"/>
<organism evidence="3 4">
    <name type="scientific">Hyaloscypha hepaticicola</name>
    <dbReference type="NCBI Taxonomy" id="2082293"/>
    <lineage>
        <taxon>Eukaryota</taxon>
        <taxon>Fungi</taxon>
        <taxon>Dikarya</taxon>
        <taxon>Ascomycota</taxon>
        <taxon>Pezizomycotina</taxon>
        <taxon>Leotiomycetes</taxon>
        <taxon>Helotiales</taxon>
        <taxon>Hyaloscyphaceae</taxon>
        <taxon>Hyaloscypha</taxon>
    </lineage>
</organism>
<keyword evidence="4" id="KW-1185">Reference proteome</keyword>
<keyword evidence="1" id="KW-0175">Coiled coil</keyword>
<evidence type="ECO:0000313" key="3">
    <source>
        <dbReference type="EMBL" id="PMD24347.1"/>
    </source>
</evidence>
<name>A0A2J6QDL6_9HELO</name>
<proteinExistence type="predicted"/>
<evidence type="ECO:0000256" key="1">
    <source>
        <dbReference type="SAM" id="Coils"/>
    </source>
</evidence>
<dbReference type="Proteomes" id="UP000235672">
    <property type="component" value="Unassembled WGS sequence"/>
</dbReference>
<dbReference type="AlphaFoldDB" id="A0A2J6QDL6"/>
<evidence type="ECO:0000256" key="2">
    <source>
        <dbReference type="SAM" id="MobiDB-lite"/>
    </source>
</evidence>
<sequence>MGSKNHRVPKLPITSQNFKKKPFAKSEPEEGVVLQQSPMTKTENAFKGLSNNESLVNYKLSKGKGKAIDRRSWEDLLEENECLKQQLETIKDSWDTDKRVLESKVKNLEEKLKEVLEKGTKSLEQEIGDSVHVSNVEIESNNYEKLYKAAKEELRRARPLMEVGAAVRHHYLERSQKKVATWYGMQAFYNTINVPLRDAAFLAANDPNPKADLALYQCGFLDPKNRADLKLFIELYKLDVNVAMQIRILESRSQEYLCNLRAILFTTTKSRLCNGLSYYHIKPYIDDFLRLDQDITRLCPKMVEEGKPLYGDNEEPVEDPRVWDKIHEIQAILSFLGLPEEDKHRQPH</sequence>
<reference evidence="3 4" key="1">
    <citation type="submission" date="2016-05" db="EMBL/GenBank/DDBJ databases">
        <title>A degradative enzymes factory behind the ericoid mycorrhizal symbiosis.</title>
        <authorList>
            <consortium name="DOE Joint Genome Institute"/>
            <person name="Martino E."/>
            <person name="Morin E."/>
            <person name="Grelet G."/>
            <person name="Kuo A."/>
            <person name="Kohler A."/>
            <person name="Daghino S."/>
            <person name="Barry K."/>
            <person name="Choi C."/>
            <person name="Cichocki N."/>
            <person name="Clum A."/>
            <person name="Copeland A."/>
            <person name="Hainaut M."/>
            <person name="Haridas S."/>
            <person name="Labutti K."/>
            <person name="Lindquist E."/>
            <person name="Lipzen A."/>
            <person name="Khouja H.-R."/>
            <person name="Murat C."/>
            <person name="Ohm R."/>
            <person name="Olson A."/>
            <person name="Spatafora J."/>
            <person name="Veneault-Fourrey C."/>
            <person name="Henrissat B."/>
            <person name="Grigoriev I."/>
            <person name="Martin F."/>
            <person name="Perotto S."/>
        </authorList>
    </citation>
    <scope>NUCLEOTIDE SEQUENCE [LARGE SCALE GENOMIC DNA]</scope>
    <source>
        <strain evidence="3 4">UAMH 7357</strain>
    </source>
</reference>